<dbReference type="InterPro" id="IPR015856">
    <property type="entry name" value="ABC_transpr_CbiO/EcfA_su"/>
</dbReference>
<dbReference type="OrthoDB" id="5292475at2"/>
<keyword evidence="4" id="KW-1003">Cell membrane</keyword>
<keyword evidence="7" id="KW-1278">Translocase</keyword>
<accession>A0A4T0UP19</accession>
<keyword evidence="3" id="KW-0813">Transport</keyword>
<proteinExistence type="inferred from homology"/>
<keyword evidence="6 10" id="KW-0067">ATP-binding</keyword>
<dbReference type="GO" id="GO:0005524">
    <property type="term" value="F:ATP binding"/>
    <property type="evidence" value="ECO:0007669"/>
    <property type="project" value="UniProtKB-KW"/>
</dbReference>
<dbReference type="Gene3D" id="3.40.50.300">
    <property type="entry name" value="P-loop containing nucleotide triphosphate hydrolases"/>
    <property type="match status" value="1"/>
</dbReference>
<dbReference type="PANTHER" id="PTHR43553">
    <property type="entry name" value="HEAVY METAL TRANSPORTER"/>
    <property type="match status" value="1"/>
</dbReference>
<dbReference type="PROSITE" id="PS50893">
    <property type="entry name" value="ABC_TRANSPORTER_2"/>
    <property type="match status" value="1"/>
</dbReference>
<dbReference type="InterPro" id="IPR017871">
    <property type="entry name" value="ABC_transporter-like_CS"/>
</dbReference>
<dbReference type="EMBL" id="STGJ01000013">
    <property type="protein sequence ID" value="TIC80524.1"/>
    <property type="molecule type" value="Genomic_DNA"/>
</dbReference>
<sequence length="260" mass="28242">MSHHLLQVENLCFAYPGQAPALDKVSFTLHHGESVAVVGGNGAGKSTLLQLLNGFLVPTQGQIRVGELRVERRTLPQLRRTLGFVFQNPDDQLFMPTVFEDVAFGPLNLGVSTQDIDRVVMRALEQVGAASLAARAPWELSGGQKRAVAIAGVLAMQPDILILDEPSDALDPAARRRLIGLLQCFEHTKLIATHDLDLVLDVCSRVIVLSQGRVIANARPLELFCDDALLAQASLERPLSMQPRASISRATHPLPVRATE</sequence>
<dbReference type="GO" id="GO:0042626">
    <property type="term" value="F:ATPase-coupled transmembrane transporter activity"/>
    <property type="evidence" value="ECO:0007669"/>
    <property type="project" value="TreeGrafter"/>
</dbReference>
<evidence type="ECO:0000256" key="1">
    <source>
        <dbReference type="ARBA" id="ARBA00004236"/>
    </source>
</evidence>
<evidence type="ECO:0000256" key="6">
    <source>
        <dbReference type="ARBA" id="ARBA00022840"/>
    </source>
</evidence>
<keyword evidence="11" id="KW-1185">Reference proteome</keyword>
<protein>
    <submittedName>
        <fullName evidence="10">ABC transporter ATP-binding protein</fullName>
    </submittedName>
</protein>
<dbReference type="PANTHER" id="PTHR43553:SF24">
    <property type="entry name" value="ENERGY-COUPLING FACTOR TRANSPORTER ATP-BINDING PROTEIN ECFA1"/>
    <property type="match status" value="1"/>
</dbReference>
<evidence type="ECO:0000256" key="7">
    <source>
        <dbReference type="ARBA" id="ARBA00022967"/>
    </source>
</evidence>
<dbReference type="InterPro" id="IPR050095">
    <property type="entry name" value="ECF_ABC_transporter_ATP-bd"/>
</dbReference>
<dbReference type="InterPro" id="IPR003593">
    <property type="entry name" value="AAA+_ATPase"/>
</dbReference>
<dbReference type="InterPro" id="IPR027417">
    <property type="entry name" value="P-loop_NTPase"/>
</dbReference>
<comment type="similarity">
    <text evidence="2">Belongs to the ABC transporter superfamily.</text>
</comment>
<dbReference type="GO" id="GO:0016887">
    <property type="term" value="F:ATP hydrolysis activity"/>
    <property type="evidence" value="ECO:0007669"/>
    <property type="project" value="InterPro"/>
</dbReference>
<dbReference type="GO" id="GO:0043190">
    <property type="term" value="C:ATP-binding cassette (ABC) transporter complex"/>
    <property type="evidence" value="ECO:0007669"/>
    <property type="project" value="TreeGrafter"/>
</dbReference>
<evidence type="ECO:0000313" key="10">
    <source>
        <dbReference type="EMBL" id="TIC80524.1"/>
    </source>
</evidence>
<name>A0A4T0UP19_9NEIS</name>
<evidence type="ECO:0000256" key="3">
    <source>
        <dbReference type="ARBA" id="ARBA00022448"/>
    </source>
</evidence>
<dbReference type="Proteomes" id="UP000308891">
    <property type="component" value="Unassembled WGS sequence"/>
</dbReference>
<comment type="caution">
    <text evidence="10">The sequence shown here is derived from an EMBL/GenBank/DDBJ whole genome shotgun (WGS) entry which is preliminary data.</text>
</comment>
<dbReference type="AlphaFoldDB" id="A0A4T0UP19"/>
<feature type="domain" description="ABC transporter" evidence="9">
    <location>
        <begin position="6"/>
        <end position="236"/>
    </location>
</feature>
<dbReference type="InterPro" id="IPR003439">
    <property type="entry name" value="ABC_transporter-like_ATP-bd"/>
</dbReference>
<dbReference type="FunFam" id="3.40.50.300:FF:000224">
    <property type="entry name" value="Energy-coupling factor transporter ATP-binding protein EcfA"/>
    <property type="match status" value="1"/>
</dbReference>
<keyword evidence="5" id="KW-0547">Nucleotide-binding</keyword>
<gene>
    <name evidence="10" type="ORF">E5K04_11865</name>
</gene>
<dbReference type="Pfam" id="PF00005">
    <property type="entry name" value="ABC_tran"/>
    <property type="match status" value="1"/>
</dbReference>
<dbReference type="CDD" id="cd03225">
    <property type="entry name" value="ABC_cobalt_CbiO_domain1"/>
    <property type="match status" value="1"/>
</dbReference>
<dbReference type="RefSeq" id="WP_136554347.1">
    <property type="nucleotide sequence ID" value="NZ_STGJ01000013.1"/>
</dbReference>
<evidence type="ECO:0000256" key="5">
    <source>
        <dbReference type="ARBA" id="ARBA00022741"/>
    </source>
</evidence>
<evidence type="ECO:0000256" key="4">
    <source>
        <dbReference type="ARBA" id="ARBA00022475"/>
    </source>
</evidence>
<dbReference type="PROSITE" id="PS00211">
    <property type="entry name" value="ABC_TRANSPORTER_1"/>
    <property type="match status" value="1"/>
</dbReference>
<dbReference type="SUPFAM" id="SSF52540">
    <property type="entry name" value="P-loop containing nucleoside triphosphate hydrolases"/>
    <property type="match status" value="1"/>
</dbReference>
<evidence type="ECO:0000256" key="2">
    <source>
        <dbReference type="ARBA" id="ARBA00005417"/>
    </source>
</evidence>
<comment type="subcellular location">
    <subcellularLocation>
        <location evidence="1">Cell membrane</location>
    </subcellularLocation>
</comment>
<evidence type="ECO:0000313" key="11">
    <source>
        <dbReference type="Proteomes" id="UP000308891"/>
    </source>
</evidence>
<dbReference type="GO" id="GO:0000041">
    <property type="term" value="P:transition metal ion transport"/>
    <property type="evidence" value="ECO:0007669"/>
    <property type="project" value="UniProtKB-ARBA"/>
</dbReference>
<keyword evidence="8" id="KW-0472">Membrane</keyword>
<evidence type="ECO:0000256" key="8">
    <source>
        <dbReference type="ARBA" id="ARBA00023136"/>
    </source>
</evidence>
<evidence type="ECO:0000259" key="9">
    <source>
        <dbReference type="PROSITE" id="PS50893"/>
    </source>
</evidence>
<dbReference type="SMART" id="SM00382">
    <property type="entry name" value="AAA"/>
    <property type="match status" value="1"/>
</dbReference>
<organism evidence="10 11">
    <name type="scientific">Crenobacter intestini</name>
    <dbReference type="NCBI Taxonomy" id="2563443"/>
    <lineage>
        <taxon>Bacteria</taxon>
        <taxon>Pseudomonadati</taxon>
        <taxon>Pseudomonadota</taxon>
        <taxon>Betaproteobacteria</taxon>
        <taxon>Neisseriales</taxon>
        <taxon>Neisseriaceae</taxon>
        <taxon>Crenobacter</taxon>
    </lineage>
</organism>
<reference evidence="10 11" key="1">
    <citation type="submission" date="2019-04" db="EMBL/GenBank/DDBJ databases">
        <title>Crenobacter sp. nov.</title>
        <authorList>
            <person name="Shi S."/>
        </authorList>
    </citation>
    <scope>NUCLEOTIDE SEQUENCE [LARGE SCALE GENOMIC DNA]</scope>
    <source>
        <strain evidence="10 11">GY 70310</strain>
    </source>
</reference>